<feature type="domain" description="LNR" evidence="6">
    <location>
        <begin position="2916"/>
        <end position="2959"/>
    </location>
</feature>
<feature type="chain" id="PRO_5040929877" description="LNR domain-containing protein" evidence="5">
    <location>
        <begin position="24"/>
        <end position="3094"/>
    </location>
</feature>
<dbReference type="InterPro" id="IPR000800">
    <property type="entry name" value="Notch_dom"/>
</dbReference>
<keyword evidence="8" id="KW-1185">Reference proteome</keyword>
<protein>
    <recommendedName>
        <fullName evidence="6">LNR domain-containing protein</fullName>
    </recommendedName>
</protein>
<dbReference type="EMBL" id="BRXW01000400">
    <property type="protein sequence ID" value="GMH50950.1"/>
    <property type="molecule type" value="Genomic_DNA"/>
</dbReference>
<reference evidence="8" key="1">
    <citation type="journal article" date="2023" name="Commun. Biol.">
        <title>Genome analysis of Parmales, the sister group of diatoms, reveals the evolutionary specialization of diatoms from phago-mixotrophs to photoautotrophs.</title>
        <authorList>
            <person name="Ban H."/>
            <person name="Sato S."/>
            <person name="Yoshikawa S."/>
            <person name="Yamada K."/>
            <person name="Nakamura Y."/>
            <person name="Ichinomiya M."/>
            <person name="Sato N."/>
            <person name="Blanc-Mathieu R."/>
            <person name="Endo H."/>
            <person name="Kuwata A."/>
            <person name="Ogata H."/>
        </authorList>
    </citation>
    <scope>NUCLEOTIDE SEQUENCE [LARGE SCALE GENOMIC DNA]</scope>
    <source>
        <strain evidence="8">NIES 3700</strain>
    </source>
</reference>
<evidence type="ECO:0000313" key="7">
    <source>
        <dbReference type="EMBL" id="GMH50950.1"/>
    </source>
</evidence>
<dbReference type="Gene3D" id="3.30.300.320">
    <property type="match status" value="1"/>
</dbReference>
<dbReference type="OrthoDB" id="343807at2759"/>
<feature type="compositionally biased region" description="Pro residues" evidence="4">
    <location>
        <begin position="1860"/>
        <end position="1869"/>
    </location>
</feature>
<dbReference type="SMART" id="SM00004">
    <property type="entry name" value="NL"/>
    <property type="match status" value="2"/>
</dbReference>
<feature type="compositionally biased region" description="Pro residues" evidence="4">
    <location>
        <begin position="1614"/>
        <end position="1635"/>
    </location>
</feature>
<evidence type="ECO:0000256" key="2">
    <source>
        <dbReference type="ARBA" id="ARBA00023157"/>
    </source>
</evidence>
<feature type="region of interest" description="Disordered" evidence="4">
    <location>
        <begin position="1849"/>
        <end position="1872"/>
    </location>
</feature>
<evidence type="ECO:0000256" key="1">
    <source>
        <dbReference type="ARBA" id="ARBA00022737"/>
    </source>
</evidence>
<feature type="region of interest" description="Disordered" evidence="4">
    <location>
        <begin position="1483"/>
        <end position="1510"/>
    </location>
</feature>
<feature type="region of interest" description="Disordered" evidence="4">
    <location>
        <begin position="1604"/>
        <end position="1638"/>
    </location>
</feature>
<keyword evidence="5" id="KW-0732">Signal</keyword>
<name>A0A9W6ZJ60_9STRA</name>
<proteinExistence type="predicted"/>
<dbReference type="Proteomes" id="UP001165122">
    <property type="component" value="Unassembled WGS sequence"/>
</dbReference>
<keyword evidence="2" id="KW-1015">Disulfide bond</keyword>
<organism evidence="7 8">
    <name type="scientific">Triparma laevis f. longispina</name>
    <dbReference type="NCBI Taxonomy" id="1714387"/>
    <lineage>
        <taxon>Eukaryota</taxon>
        <taxon>Sar</taxon>
        <taxon>Stramenopiles</taxon>
        <taxon>Ochrophyta</taxon>
        <taxon>Bolidophyceae</taxon>
        <taxon>Parmales</taxon>
        <taxon>Triparmaceae</taxon>
        <taxon>Triparma</taxon>
    </lineage>
</organism>
<evidence type="ECO:0000313" key="8">
    <source>
        <dbReference type="Proteomes" id="UP001165122"/>
    </source>
</evidence>
<feature type="domain" description="LNR" evidence="6">
    <location>
        <begin position="2981"/>
        <end position="3023"/>
    </location>
</feature>
<accession>A0A9W6ZJ60</accession>
<evidence type="ECO:0000256" key="5">
    <source>
        <dbReference type="SAM" id="SignalP"/>
    </source>
</evidence>
<feature type="region of interest" description="Disordered" evidence="4">
    <location>
        <begin position="3046"/>
        <end position="3067"/>
    </location>
</feature>
<evidence type="ECO:0000259" key="6">
    <source>
        <dbReference type="SMART" id="SM00004"/>
    </source>
</evidence>
<evidence type="ECO:0000256" key="4">
    <source>
        <dbReference type="SAM" id="MobiDB-lite"/>
    </source>
</evidence>
<gene>
    <name evidence="7" type="ORF">TrLO_g12724</name>
</gene>
<keyword evidence="3" id="KW-0325">Glycoprotein</keyword>
<evidence type="ECO:0000256" key="3">
    <source>
        <dbReference type="ARBA" id="ARBA00023180"/>
    </source>
</evidence>
<sequence>MILCMGQLLAYTLLIFVSASTSAKEVRQPLHPSHHAVRDFHIPQRDLIKSVKSGQSFYSSVWSHNDYGDYSVEYFAHPRATVIDADLIHDQIRSVEPLCFKHLEPFGLMNLDELGLDPADYDDELELNPTEDEIEIVIEGRCEGMSEAGVKVGSMLVGTADAAWDQVVQGGPPHEVLMENPHGLKISHTVTTIFPIDSTWCLYLAHETEAKHGFENSGFVMNLNASTTNEIERRQQKRLDGGFDENFNLIEEFECHRRDCDGKCMPTNAFEYFLADGECDEGKYGYNLNCEGYDFDHGDCDAHSRRLWQWSQDYSLFEFNANDNKPMPNGADESPLPLGRGVSCVDCWGYLGGYVKIELELSTDFGMRWGSKRVCILGCIDVPYLAPYYEPKNKRHVVGIGGQSSMHMDLAVNPPFENVNFDLASFEIMSWPRANCNNAGHSGHSRYFNPINALRKGKGWCRKRKGITDVDTLAFVGGFIHLGMSKSIGIGASIKGMQGGGGKDVPAHWQDSQGNTCDDYALHSYASNHGWCADRNYLTGTDGKRASEACCACGGGECFSATFQAHSHADIHLGVRATQEGQWETYNEGTPFSFSTDHSYKSGSEPLSFDLVAKPYFRVDFVLSFGSYGLQDKDKVGGIFDWFFDIEIEGLAAKSYIQIQPELSFRFNENLPGSQGRKLTSGSTGEAPSHQRIDILSPSGGEHFATWDSDGVQTSIPVRFAMHDLDTALVSGNQKVVAHLMNDEVFGNGTNIQIWEWVGDLSTCTKVTPCGFDWDVPLDQRISKCFSSACSGDDETFEHCNKFYIELFWERDFEVDDVSEPFFLVAHSPFEGLIDSPEDYSCHEIASPLKITWDSQHKAFWKFNETTFSKQSIDNVHLNLVALTCASHCDEAHPRFVKRLTKCSGGKSTDCSVANIGSYSVDNLEEILMGMSDGIANDDEVEFMVQIAAAKNGNLQSSNVGTFKLKKDCGPNKRVLVEKRKRLGREPFNKRTLSSHPTIEKSAKEAQTVTNVQAPRTPSKKEILKKFKRTEGARTKLRMMGGEINLMKLDDMIEERERRRDLSQSCGNGKISYTLTMTDSYGDGWNGADFTLKNKGTNVLFMNGETFENGYDSTETVCVPDGSYEAHAGGGEYPHEISWSLAKTSNGVVVAEASETQIIDFSVSNFASTSSSSGTSSNAASSSSISSFGVKYEGATKVVATVGIDSITIGPIKIASFEVMEEMVLWESECETGDIQGTDYSILYGACDKTCGECSDDRRLEEVDQPSSNKIRKLMAKKIQAMKKIEKRRLTDCSGYKAVLIDSFGDGWNGAELSITHDSGTVLEHGLTFGSGSSYEICLGNPSGCYNVYVTEGSYPGEVSWEIQDSSGDAIQSGGTDVEKEACFSGGSSGSDCGYTAVLLDSYGDGWNGAELSIQDLGYSGLTFNTGSSHEICLGTPSTGCYVAFAEGGSYPSEVSFEIRDASGTVVVSAGADDNANLCVGGATIDEDDDDYTPPTYPSPTPSQPTSSSGDCGFKAYLLDLFGDGWNGAEMTITDANSGSTLFYGLTFGSGSSHEVCLGYPSNDDCWSVYTSAGGYPGEVSWEIRDTSGSTIIAAGPEEHKEICFNSLGSNPTPSNPTPSNPTPSNPTPSNPTPSPANDCGYKAVLVDSYGDGWNGAELSITDANSGEVTFSGLTFTSGSSHEVCIGAPTACYVAFAEGGSYPSEVSFEIRDASGTVVMSAVPDQNANFCIGGATVEDDDEDDDNTHYYSGSSSGDCGYKLVLLDSYGDGWNGAEMTISDDSGSVLVSGLTIETGNLGEACIGTPEYDECYTFYVTDGSYPGEVSWEIHNPSDDTIETAGPSEEKMVCFDNGSNDDTPSNPTPSNPTPSPANDCGYKAVLVDSYGDGWNGAELSITDANSGEVTFSGFTFTSGSSHEECLGTPPTACYVALAEGGSYPSEVSFEIRDASGTVVVSASADENANFCVGGATIDEDEDDYGPGSSSGDCGHKAVLMDSYGDGWNGAELSFAEYGITVVSGLTLESGDHREVCLGPLLPSTGCLVATVSDGSYPSEVSWEIQDASGSVLTYETAGVSAEICFGGASSTSSGNEGQGDDDEDAFEITFELHDSYGDGWNGAYLIVLNANTNAAAYSGQTVETGSFNSETLSFTSGCYTVKTFPGDYPSENSWVATFNGDMLAAASSTDEAVMCVNDYSTLTLAPTMTPATSSPTSTSCSRTDCSGECVSVTLLSWFADGYCDDGSWGLDLNCAEANFDDGDCAASSSSSGCSTYDCDNNCADGFFSLKGDGTCDWGAFGANFDCEGHNYDDGDCVVATDDDDYNYSGSQDCTQYDCIGQCADDSISAGWVGDGSCDDGTYGSHLNCATFENDGGDCAESDFLEKPSCISSCAPNVILSAVDACSKASLEADECSRSCHPGDWEDVDSFIGATFFCTEVTDHVEYVSNQDEDLSWEAEEVCSDDCDLTSFEACNPAFLSLSCLSDCDQDFIAELTSFINSGCVNSDYIGDGYCDNDNYHNNAVQNYDGGDCCAETCVSSHFDCGGAGYHCIDPAYSSAPDCHVEHPGYIGDGYCDHDGPYNTKSCNYDGGDCCVSSCSGGMCGTLGYDCKDENHVNDASGANDDFNSGASSFLDCDGNNAQGYQGWLGDGDCDDGTHGANFNCEAHGFDGGDCNTVCEDDWEVCGLFAEDCESLFTPGKIFEHNCDKTCGICGSASVKLINFCDVSDTYSLGDGFCDKTGKHNTLECGFDGGDCCEKSCTPGDYLCGSNGYECHDPKILNYNEDEEGGFHSAGGFHNVGGKSVAPPGSGDTVTPICNAYTITGFLSQNWLNRPYVMNENEDETWSWSNHDAEFFYDIYNGAELKKDRDQWKIISYDKDSSYTTWASTAASASSSPPASTVWSVLLKTDKFKDETVNIECGGEIELITSDYPDCHVDNPSWVGDGHCDHCEYNTEECGWDGGDCCSETCTDTPSYLCAGNKNHCLDPSTNEYKQEMLIILECDEFFIGNGYCDQQNNNEVCNYDGGDCCEISCVNSTNFICGKTSSFECVDPDPEPPLPPLEEDGDDVNTGSSASTRVSYSTIGLIVEVSVCTLLLLSFF</sequence>
<keyword evidence="1" id="KW-0677">Repeat</keyword>
<comment type="caution">
    <text evidence="7">The sequence shown here is derived from an EMBL/GenBank/DDBJ whole genome shotgun (WGS) entry which is preliminary data.</text>
</comment>
<feature type="signal peptide" evidence="5">
    <location>
        <begin position="1"/>
        <end position="23"/>
    </location>
</feature>